<reference evidence="1 2" key="1">
    <citation type="submission" date="2019-03" db="EMBL/GenBank/DDBJ databases">
        <title>Complete genome sequence of Ferrigenium kumadai strain An22, a microaerophilic iron-oxidizing bacterium isolated from a paddy field soil.</title>
        <authorList>
            <person name="Watanabe T."/>
            <person name="Asakawa S."/>
        </authorList>
    </citation>
    <scope>NUCLEOTIDE SEQUENCE [LARGE SCALE GENOMIC DNA]</scope>
    <source>
        <strain evidence="1 2">An22</strain>
    </source>
</reference>
<keyword evidence="2" id="KW-1185">Reference proteome</keyword>
<dbReference type="AlphaFoldDB" id="A0AAN1SZT7"/>
<name>A0AAN1SZT7_9PROT</name>
<protein>
    <submittedName>
        <fullName evidence="1">Uncharacterized protein</fullName>
    </submittedName>
</protein>
<accession>A0AAN1SZT7</accession>
<dbReference type="KEGG" id="fku:FGKAn22_08880"/>
<dbReference type="Proteomes" id="UP001319121">
    <property type="component" value="Chromosome"/>
</dbReference>
<dbReference type="EMBL" id="AP019536">
    <property type="protein sequence ID" value="BBI99195.1"/>
    <property type="molecule type" value="Genomic_DNA"/>
</dbReference>
<proteinExistence type="predicted"/>
<organism evidence="1 2">
    <name type="scientific">Ferrigenium kumadai</name>
    <dbReference type="NCBI Taxonomy" id="1682490"/>
    <lineage>
        <taxon>Bacteria</taxon>
        <taxon>Pseudomonadati</taxon>
        <taxon>Pseudomonadota</taxon>
        <taxon>Betaproteobacteria</taxon>
        <taxon>Nitrosomonadales</taxon>
        <taxon>Gallionellaceae</taxon>
        <taxon>Ferrigenium</taxon>
    </lineage>
</organism>
<gene>
    <name evidence="1" type="ORF">FGKAn22_08880</name>
</gene>
<evidence type="ECO:0000313" key="2">
    <source>
        <dbReference type="Proteomes" id="UP001319121"/>
    </source>
</evidence>
<evidence type="ECO:0000313" key="1">
    <source>
        <dbReference type="EMBL" id="BBI99195.1"/>
    </source>
</evidence>
<sequence length="156" mass="18573">MVYKLSIEHDAQNDLALMVEQGGQSRKFAAILLAFLQQLKADQSLLGELLTHEYENKSFNVSRFQSIWRDRDVWRLKTFEWDISQTNKTVIPYRIIYAYDSKCTAFRVLAIVYRRHNDPRSYDYEHDHPITQRILKAYNELGLPVFKSHYVGKYKH</sequence>